<dbReference type="InterPro" id="IPR058047">
    <property type="entry name" value="CPSase_preATP-grasp"/>
</dbReference>
<accession>T1BQG7</accession>
<dbReference type="Pfam" id="PF02786">
    <property type="entry name" value="CPSase_L_D2"/>
    <property type="match status" value="1"/>
</dbReference>
<protein>
    <submittedName>
        <fullName evidence="6">Carbamoyl phosphate synthase large subunit</fullName>
    </submittedName>
</protein>
<evidence type="ECO:0000256" key="1">
    <source>
        <dbReference type="ARBA" id="ARBA00022598"/>
    </source>
</evidence>
<feature type="domain" description="ATP-grasp" evidence="5">
    <location>
        <begin position="51"/>
        <end position="104"/>
    </location>
</feature>
<reference evidence="6" key="2">
    <citation type="journal article" date="2014" name="ISME J.">
        <title>Microbial stratification in low pH oxic and suboxic macroscopic growths along an acid mine drainage.</title>
        <authorList>
            <person name="Mendez-Garcia C."/>
            <person name="Mesa V."/>
            <person name="Sprenger R.R."/>
            <person name="Richter M."/>
            <person name="Diez M.S."/>
            <person name="Solano J."/>
            <person name="Bargiela R."/>
            <person name="Golyshina O.V."/>
            <person name="Manteca A."/>
            <person name="Ramos J.L."/>
            <person name="Gallego J.R."/>
            <person name="Llorente I."/>
            <person name="Martins Dos Santos V.A."/>
            <person name="Jensen O.N."/>
            <person name="Pelaez A.I."/>
            <person name="Sanchez J."/>
            <person name="Ferrer M."/>
        </authorList>
    </citation>
    <scope>NUCLEOTIDE SEQUENCE</scope>
</reference>
<proteinExistence type="predicted"/>
<dbReference type="AlphaFoldDB" id="T1BQG7"/>
<gene>
    <name evidence="6" type="ORF">B1A_06108</name>
</gene>
<keyword evidence="3" id="KW-0547">Nucleotide-binding</keyword>
<dbReference type="GO" id="GO:0004088">
    <property type="term" value="F:carbamoyl-phosphate synthase (glutamine-hydrolyzing) activity"/>
    <property type="evidence" value="ECO:0007669"/>
    <property type="project" value="TreeGrafter"/>
</dbReference>
<dbReference type="InterPro" id="IPR011761">
    <property type="entry name" value="ATP-grasp"/>
</dbReference>
<dbReference type="SUPFAM" id="SSF56059">
    <property type="entry name" value="Glutathione synthetase ATP-binding domain-like"/>
    <property type="match status" value="1"/>
</dbReference>
<name>T1BQG7_9ZZZZ</name>
<feature type="non-terminal residue" evidence="6">
    <location>
        <position position="1"/>
    </location>
</feature>
<dbReference type="InterPro" id="IPR013815">
    <property type="entry name" value="ATP_grasp_subdomain_1"/>
</dbReference>
<comment type="caution">
    <text evidence="6">The sequence shown here is derived from an EMBL/GenBank/DDBJ whole genome shotgun (WGS) entry which is preliminary data.</text>
</comment>
<dbReference type="GO" id="GO:0046872">
    <property type="term" value="F:metal ion binding"/>
    <property type="evidence" value="ECO:0007669"/>
    <property type="project" value="InterPro"/>
</dbReference>
<evidence type="ECO:0000313" key="6">
    <source>
        <dbReference type="EMBL" id="EQD70818.1"/>
    </source>
</evidence>
<dbReference type="PROSITE" id="PS00866">
    <property type="entry name" value="CPSASE_1"/>
    <property type="match status" value="1"/>
</dbReference>
<dbReference type="PROSITE" id="PS50975">
    <property type="entry name" value="ATP_GRASP"/>
    <property type="match status" value="1"/>
</dbReference>
<dbReference type="Gene3D" id="3.30.470.20">
    <property type="entry name" value="ATP-grasp fold, B domain"/>
    <property type="match status" value="1"/>
</dbReference>
<keyword evidence="2" id="KW-0677">Repeat</keyword>
<dbReference type="PANTHER" id="PTHR11405">
    <property type="entry name" value="CARBAMOYLTRANSFERASE FAMILY MEMBER"/>
    <property type="match status" value="1"/>
</dbReference>
<dbReference type="GO" id="GO:0005737">
    <property type="term" value="C:cytoplasm"/>
    <property type="evidence" value="ECO:0007669"/>
    <property type="project" value="TreeGrafter"/>
</dbReference>
<keyword evidence="1" id="KW-0436">Ligase</keyword>
<dbReference type="Gene3D" id="3.40.50.20">
    <property type="match status" value="1"/>
</dbReference>
<dbReference type="GO" id="GO:0005524">
    <property type="term" value="F:ATP binding"/>
    <property type="evidence" value="ECO:0007669"/>
    <property type="project" value="UniProtKB-KW"/>
</dbReference>
<dbReference type="InterPro" id="IPR005479">
    <property type="entry name" value="CPAse_ATP-bd"/>
</dbReference>
<dbReference type="GO" id="GO:0006541">
    <property type="term" value="P:glutamine metabolic process"/>
    <property type="evidence" value="ECO:0007669"/>
    <property type="project" value="TreeGrafter"/>
</dbReference>
<evidence type="ECO:0000256" key="2">
    <source>
        <dbReference type="ARBA" id="ARBA00022737"/>
    </source>
</evidence>
<dbReference type="EMBL" id="AUZX01004440">
    <property type="protein sequence ID" value="EQD70818.1"/>
    <property type="molecule type" value="Genomic_DNA"/>
</dbReference>
<organism evidence="6">
    <name type="scientific">mine drainage metagenome</name>
    <dbReference type="NCBI Taxonomy" id="410659"/>
    <lineage>
        <taxon>unclassified sequences</taxon>
        <taxon>metagenomes</taxon>
        <taxon>ecological metagenomes</taxon>
    </lineage>
</organism>
<dbReference type="Pfam" id="PF25596">
    <property type="entry name" value="CPSase_L_D1"/>
    <property type="match status" value="1"/>
</dbReference>
<dbReference type="PANTHER" id="PTHR11405:SF53">
    <property type="entry name" value="CARBAMOYL-PHOSPHATE SYNTHASE [AMMONIA], MITOCHONDRIAL"/>
    <property type="match status" value="1"/>
</dbReference>
<evidence type="ECO:0000256" key="4">
    <source>
        <dbReference type="ARBA" id="ARBA00022840"/>
    </source>
</evidence>
<dbReference type="SUPFAM" id="SSF52440">
    <property type="entry name" value="PreATP-grasp domain"/>
    <property type="match status" value="1"/>
</dbReference>
<keyword evidence="4" id="KW-0067">ATP-binding</keyword>
<dbReference type="InterPro" id="IPR016185">
    <property type="entry name" value="PreATP-grasp_dom_sf"/>
</dbReference>
<evidence type="ECO:0000256" key="3">
    <source>
        <dbReference type="ARBA" id="ARBA00022741"/>
    </source>
</evidence>
<evidence type="ECO:0000259" key="5">
    <source>
        <dbReference type="PROSITE" id="PS50975"/>
    </source>
</evidence>
<sequence>ILAKEKPEGVIVQFGGQTPLKLCRALEQAGAPIIGTSPESIDAAEDRERFQALVQKLGLRQPANATARTEDQAVQLAREVGFPLVVRPSYVLGGRAMEIVFNEEDLRGYMAHAVRSPTTVPCCSIGSSMWRSRSMWTRCATGSRF</sequence>
<dbReference type="Gene3D" id="3.30.1490.20">
    <property type="entry name" value="ATP-grasp fold, A domain"/>
    <property type="match status" value="1"/>
</dbReference>
<reference evidence="6" key="1">
    <citation type="submission" date="2013-08" db="EMBL/GenBank/DDBJ databases">
        <authorList>
            <person name="Mendez C."/>
            <person name="Richter M."/>
            <person name="Ferrer M."/>
            <person name="Sanchez J."/>
        </authorList>
    </citation>
    <scope>NUCLEOTIDE SEQUENCE</scope>
</reference>